<dbReference type="Proteomes" id="UP000320762">
    <property type="component" value="Unassembled WGS sequence"/>
</dbReference>
<evidence type="ECO:0000313" key="3">
    <source>
        <dbReference type="EMBL" id="TRM62443.1"/>
    </source>
</evidence>
<dbReference type="AlphaFoldDB" id="A0A550CCB2"/>
<dbReference type="GO" id="GO:0008270">
    <property type="term" value="F:zinc ion binding"/>
    <property type="evidence" value="ECO:0007669"/>
    <property type="project" value="InterPro"/>
</dbReference>
<feature type="compositionally biased region" description="Polar residues" evidence="1">
    <location>
        <begin position="169"/>
        <end position="194"/>
    </location>
</feature>
<keyword evidence="4" id="KW-1185">Reference proteome</keyword>
<dbReference type="EMBL" id="VDMD01000013">
    <property type="protein sequence ID" value="TRM62443.1"/>
    <property type="molecule type" value="Genomic_DNA"/>
</dbReference>
<feature type="region of interest" description="Disordered" evidence="1">
    <location>
        <begin position="1"/>
        <end position="48"/>
    </location>
</feature>
<feature type="domain" description="TRIP4/RQT4 C2HC5-type zinc finger" evidence="2">
    <location>
        <begin position="72"/>
        <end position="123"/>
    </location>
</feature>
<dbReference type="Pfam" id="PF06221">
    <property type="entry name" value="zf-C2HC5"/>
    <property type="match status" value="1"/>
</dbReference>
<organism evidence="3 4">
    <name type="scientific">Schizophyllum amplum</name>
    <dbReference type="NCBI Taxonomy" id="97359"/>
    <lineage>
        <taxon>Eukaryota</taxon>
        <taxon>Fungi</taxon>
        <taxon>Dikarya</taxon>
        <taxon>Basidiomycota</taxon>
        <taxon>Agaricomycotina</taxon>
        <taxon>Agaricomycetes</taxon>
        <taxon>Agaricomycetidae</taxon>
        <taxon>Agaricales</taxon>
        <taxon>Schizophyllaceae</taxon>
        <taxon>Schizophyllum</taxon>
    </lineage>
</organism>
<dbReference type="InterPro" id="IPR009349">
    <property type="entry name" value="TRIP4/RQT4_C2HC5_Znf"/>
</dbReference>
<feature type="region of interest" description="Disordered" evidence="1">
    <location>
        <begin position="153"/>
        <end position="279"/>
    </location>
</feature>
<accession>A0A550CCB2</accession>
<evidence type="ECO:0000313" key="4">
    <source>
        <dbReference type="Proteomes" id="UP000320762"/>
    </source>
</evidence>
<feature type="compositionally biased region" description="Pro residues" evidence="1">
    <location>
        <begin position="212"/>
        <end position="224"/>
    </location>
</feature>
<evidence type="ECO:0000256" key="1">
    <source>
        <dbReference type="SAM" id="MobiDB-lite"/>
    </source>
</evidence>
<protein>
    <recommendedName>
        <fullName evidence="2">TRIP4/RQT4 C2HC5-type zinc finger domain-containing protein</fullName>
    </recommendedName>
</protein>
<dbReference type="GO" id="GO:0005634">
    <property type="term" value="C:nucleus"/>
    <property type="evidence" value="ECO:0007669"/>
    <property type="project" value="InterPro"/>
</dbReference>
<dbReference type="GO" id="GO:0072344">
    <property type="term" value="P:rescue of stalled ribosome"/>
    <property type="evidence" value="ECO:0007669"/>
    <property type="project" value="InterPro"/>
</dbReference>
<evidence type="ECO:0000259" key="2">
    <source>
        <dbReference type="Pfam" id="PF06221"/>
    </source>
</evidence>
<reference evidence="3 4" key="1">
    <citation type="journal article" date="2019" name="New Phytol.">
        <title>Comparative genomics reveals unique wood-decay strategies and fruiting body development in the Schizophyllaceae.</title>
        <authorList>
            <person name="Almasi E."/>
            <person name="Sahu N."/>
            <person name="Krizsan K."/>
            <person name="Balint B."/>
            <person name="Kovacs G.M."/>
            <person name="Kiss B."/>
            <person name="Cseklye J."/>
            <person name="Drula E."/>
            <person name="Henrissat B."/>
            <person name="Nagy I."/>
            <person name="Chovatia M."/>
            <person name="Adam C."/>
            <person name="LaButti K."/>
            <person name="Lipzen A."/>
            <person name="Riley R."/>
            <person name="Grigoriev I.V."/>
            <person name="Nagy L.G."/>
        </authorList>
    </citation>
    <scope>NUCLEOTIDE SEQUENCE [LARGE SCALE GENOMIC DNA]</scope>
    <source>
        <strain evidence="3 4">NL-1724</strain>
    </source>
</reference>
<feature type="compositionally biased region" description="Basic and acidic residues" evidence="1">
    <location>
        <begin position="226"/>
        <end position="236"/>
    </location>
</feature>
<dbReference type="OrthoDB" id="338816at2759"/>
<gene>
    <name evidence="3" type="ORF">BD626DRAFT_499238</name>
</gene>
<dbReference type="STRING" id="97359.A0A550CCB2"/>
<comment type="caution">
    <text evidence="3">The sequence shown here is derived from an EMBL/GenBank/DDBJ whole genome shotgun (WGS) entry which is preliminary data.</text>
</comment>
<dbReference type="GO" id="GO:0180022">
    <property type="term" value="C:RQC-trigger complex"/>
    <property type="evidence" value="ECO:0007669"/>
    <property type="project" value="InterPro"/>
</dbReference>
<proteinExistence type="predicted"/>
<name>A0A550CCB2_9AGAR</name>
<feature type="compositionally biased region" description="Polar residues" evidence="1">
    <location>
        <begin position="1"/>
        <end position="13"/>
    </location>
</feature>
<feature type="compositionally biased region" description="Gly residues" evidence="1">
    <location>
        <begin position="270"/>
        <end position="279"/>
    </location>
</feature>
<sequence length="279" mass="29849">MQHTPWIKSSSLPSDRIKPRYNNRPQQNGTGGRGSPKGKEPAGPPKSRAVRKLENQIAALTSEAGTQDPAGGCFCMAREHALSSYAPACTRCGLILCVLNGPQHLCPHCASPLLSPDAAARLIERLESELAATRAREEAAVVRAEQEARARAGAFPTLSGAAPPMRTPSPAQNQAHKVLSLNSRTKKATVTTFTPAPPPPPPAQQQQEAPAEPEPVRVPPPPSEPHYSRKKADPQRPWKNLMGEGARYVPPPKEREGGQGKRRRRKGKEAQGGDGGPTA</sequence>